<dbReference type="Pfam" id="PF06985">
    <property type="entry name" value="HET"/>
    <property type="match status" value="1"/>
</dbReference>
<dbReference type="InterPro" id="IPR010730">
    <property type="entry name" value="HET"/>
</dbReference>
<name>A0ABR3CNQ2_9PEZI</name>
<evidence type="ECO:0000259" key="1">
    <source>
        <dbReference type="Pfam" id="PF06985"/>
    </source>
</evidence>
<reference evidence="2 3" key="1">
    <citation type="submission" date="2024-02" db="EMBL/GenBank/DDBJ databases">
        <title>De novo assembly and annotation of 12 fungi associated with fruit tree decline syndrome in Ontario, Canada.</title>
        <authorList>
            <person name="Sulman M."/>
            <person name="Ellouze W."/>
            <person name="Ilyukhin E."/>
        </authorList>
    </citation>
    <scope>NUCLEOTIDE SEQUENCE [LARGE SCALE GENOMIC DNA]</scope>
    <source>
        <strain evidence="2 3">FDS-637</strain>
    </source>
</reference>
<sequence length="654" mass="73344">MSGSATNDIQARVADIKYCSDRRCATQPSRHLAVSLREVSLRRDEATAVSYVWGEFNREKTSIGHVAGNSDKAVSMKLGKEWVIGDAMDRLVELATKKPIWIDQLCIPQNDEEITKTLANIPSIYRTFDVVILMPGHPCKCLPTLMQDIGKVDRALSKSATSEAFKRCRLEFEPCLNMTSTCSWIKRVWPRQELNYSEKDTANLAPFLARMYERLLGDGYNHDGAMRSLSSYSTELEVEQLAEIKLYVEGPGGQTIAEADAVYRFFSGEALRNGIARREDMPHLSKFAHNLIMLASRHGGPRRKATRARDYVISIWVDCPEYAIPRNYKSMDCPSLLQDAVNQMNNTSERFLLTTAPQGLFESEQSGSALWQPPCYLPSCQIDDLSDIYNVLVNTNLGMLMPSSQKVPIIVDPTQTLALSAGAKSFETLWQSFPQESAPSSFIECFNAISQNWAEVTVGGVMNSIDELLSPYSETERDSSGKLHFLVPPSDVLRMFILLQLFSRFPGVKASDFPQAAHQPYDFETLELGAYELVSTALYLDLDMCYDKGMQLMFSGTDGHAKSVPRVGFCRQSVDIKRMSEKAMDPNDKRVLTVRMDSEATESLLFEAEMVGHVDGSPEYRVFGVWVPIEPSDECRYGAAAWYPERGDMNGYLV</sequence>
<comment type="caution">
    <text evidence="2">The sequence shown here is derived from an EMBL/GenBank/DDBJ whole genome shotgun (WGS) entry which is preliminary data.</text>
</comment>
<dbReference type="EMBL" id="JAJVCZ030000003">
    <property type="protein sequence ID" value="KAL0262273.1"/>
    <property type="molecule type" value="Genomic_DNA"/>
</dbReference>
<evidence type="ECO:0000313" key="3">
    <source>
        <dbReference type="Proteomes" id="UP001430584"/>
    </source>
</evidence>
<gene>
    <name evidence="2" type="ORF">SLS55_003714</name>
</gene>
<evidence type="ECO:0000313" key="2">
    <source>
        <dbReference type="EMBL" id="KAL0262273.1"/>
    </source>
</evidence>
<protein>
    <recommendedName>
        <fullName evidence="1">Heterokaryon incompatibility domain-containing protein</fullName>
    </recommendedName>
</protein>
<dbReference type="GeneID" id="92007799"/>
<dbReference type="PANTHER" id="PTHR24148:SF64">
    <property type="entry name" value="HETEROKARYON INCOMPATIBILITY DOMAIN-CONTAINING PROTEIN"/>
    <property type="match status" value="1"/>
</dbReference>
<feature type="domain" description="Heterokaryon incompatibility" evidence="1">
    <location>
        <begin position="48"/>
        <end position="193"/>
    </location>
</feature>
<dbReference type="RefSeq" id="XP_066635302.1">
    <property type="nucleotide sequence ID" value="XM_066775183.1"/>
</dbReference>
<accession>A0ABR3CNQ2</accession>
<proteinExistence type="predicted"/>
<keyword evidence="3" id="KW-1185">Reference proteome</keyword>
<dbReference type="InterPro" id="IPR052895">
    <property type="entry name" value="HetReg/Transcr_Mod"/>
</dbReference>
<organism evidence="2 3">
    <name type="scientific">Diplodia seriata</name>
    <dbReference type="NCBI Taxonomy" id="420778"/>
    <lineage>
        <taxon>Eukaryota</taxon>
        <taxon>Fungi</taxon>
        <taxon>Dikarya</taxon>
        <taxon>Ascomycota</taxon>
        <taxon>Pezizomycotina</taxon>
        <taxon>Dothideomycetes</taxon>
        <taxon>Dothideomycetes incertae sedis</taxon>
        <taxon>Botryosphaeriales</taxon>
        <taxon>Botryosphaeriaceae</taxon>
        <taxon>Diplodia</taxon>
    </lineage>
</organism>
<dbReference type="Proteomes" id="UP001430584">
    <property type="component" value="Unassembled WGS sequence"/>
</dbReference>
<dbReference type="PANTHER" id="PTHR24148">
    <property type="entry name" value="ANKYRIN REPEAT DOMAIN-CONTAINING PROTEIN 39 HOMOLOG-RELATED"/>
    <property type="match status" value="1"/>
</dbReference>